<feature type="compositionally biased region" description="Low complexity" evidence="5">
    <location>
        <begin position="244"/>
        <end position="253"/>
    </location>
</feature>
<feature type="domain" description="PPIase cyclophilin-type" evidence="6">
    <location>
        <begin position="22"/>
        <end position="170"/>
    </location>
</feature>
<dbReference type="PRINTS" id="PR00153">
    <property type="entry name" value="CSAPPISMRASE"/>
</dbReference>
<comment type="catalytic activity">
    <reaction evidence="1">
        <text>[protein]-peptidylproline (omega=180) = [protein]-peptidylproline (omega=0)</text>
        <dbReference type="Rhea" id="RHEA:16237"/>
        <dbReference type="Rhea" id="RHEA-COMP:10747"/>
        <dbReference type="Rhea" id="RHEA-COMP:10748"/>
        <dbReference type="ChEBI" id="CHEBI:83833"/>
        <dbReference type="ChEBI" id="CHEBI:83834"/>
        <dbReference type="EC" id="5.2.1.8"/>
    </reaction>
</comment>
<dbReference type="CDD" id="cd01925">
    <property type="entry name" value="cyclophilin_CeCYP16-like"/>
    <property type="match status" value="1"/>
</dbReference>
<keyword evidence="8" id="KW-1185">Reference proteome</keyword>
<dbReference type="PANTHER" id="PTHR45625:SF6">
    <property type="entry name" value="SPLICEOSOME-ASSOCIATED PROTEIN CWC27 HOMOLOG"/>
    <property type="match status" value="1"/>
</dbReference>
<dbReference type="PROSITE" id="PS50072">
    <property type="entry name" value="CSA_PPIASE_2"/>
    <property type="match status" value="1"/>
</dbReference>
<accession>A0A6A6QDY8</accession>
<name>A0A6A6QDY8_9PEZI</name>
<evidence type="ECO:0000256" key="5">
    <source>
        <dbReference type="SAM" id="MobiDB-lite"/>
    </source>
</evidence>
<feature type="compositionally biased region" description="Low complexity" evidence="5">
    <location>
        <begin position="290"/>
        <end position="299"/>
    </location>
</feature>
<dbReference type="EMBL" id="MU004197">
    <property type="protein sequence ID" value="KAF2490244.1"/>
    <property type="molecule type" value="Genomic_DNA"/>
</dbReference>
<evidence type="ECO:0000313" key="7">
    <source>
        <dbReference type="EMBL" id="KAF2490244.1"/>
    </source>
</evidence>
<dbReference type="InterPro" id="IPR002130">
    <property type="entry name" value="Cyclophilin-type_PPIase_dom"/>
</dbReference>
<dbReference type="InterPro" id="IPR020892">
    <property type="entry name" value="Cyclophilin-type_PPIase_CS"/>
</dbReference>
<dbReference type="GO" id="GO:0006457">
    <property type="term" value="P:protein folding"/>
    <property type="evidence" value="ECO:0007669"/>
    <property type="project" value="InterPro"/>
</dbReference>
<feature type="region of interest" description="Disordered" evidence="5">
    <location>
        <begin position="381"/>
        <end position="426"/>
    </location>
</feature>
<dbReference type="Pfam" id="PF00160">
    <property type="entry name" value="Pro_isomerase"/>
    <property type="match status" value="1"/>
</dbReference>
<dbReference type="OrthoDB" id="442970at2759"/>
<dbReference type="Gene3D" id="2.40.100.10">
    <property type="entry name" value="Cyclophilin-like"/>
    <property type="match status" value="1"/>
</dbReference>
<dbReference type="PANTHER" id="PTHR45625">
    <property type="entry name" value="PEPTIDYL-PROLYL CIS-TRANS ISOMERASE-RELATED"/>
    <property type="match status" value="1"/>
</dbReference>
<keyword evidence="3" id="KW-0539">Nucleus</keyword>
<dbReference type="Proteomes" id="UP000799750">
    <property type="component" value="Unassembled WGS sequence"/>
</dbReference>
<evidence type="ECO:0000256" key="3">
    <source>
        <dbReference type="ARBA" id="ARBA00023242"/>
    </source>
</evidence>
<proteinExistence type="inferred from homology"/>
<dbReference type="GO" id="GO:0071013">
    <property type="term" value="C:catalytic step 2 spliceosome"/>
    <property type="evidence" value="ECO:0007669"/>
    <property type="project" value="TreeGrafter"/>
</dbReference>
<dbReference type="InterPro" id="IPR029000">
    <property type="entry name" value="Cyclophilin-like_dom_sf"/>
</dbReference>
<evidence type="ECO:0000313" key="8">
    <source>
        <dbReference type="Proteomes" id="UP000799750"/>
    </source>
</evidence>
<evidence type="ECO:0000259" key="6">
    <source>
        <dbReference type="PROSITE" id="PS50072"/>
    </source>
</evidence>
<evidence type="ECO:0000256" key="1">
    <source>
        <dbReference type="ARBA" id="ARBA00000971"/>
    </source>
</evidence>
<dbReference type="InterPro" id="IPR044666">
    <property type="entry name" value="Cyclophilin_A-like"/>
</dbReference>
<reference evidence="7" key="1">
    <citation type="journal article" date="2020" name="Stud. Mycol.">
        <title>101 Dothideomycetes genomes: a test case for predicting lifestyles and emergence of pathogens.</title>
        <authorList>
            <person name="Haridas S."/>
            <person name="Albert R."/>
            <person name="Binder M."/>
            <person name="Bloem J."/>
            <person name="Labutti K."/>
            <person name="Salamov A."/>
            <person name="Andreopoulos B."/>
            <person name="Baker S."/>
            <person name="Barry K."/>
            <person name="Bills G."/>
            <person name="Bluhm B."/>
            <person name="Cannon C."/>
            <person name="Castanera R."/>
            <person name="Culley D."/>
            <person name="Daum C."/>
            <person name="Ezra D."/>
            <person name="Gonzalez J."/>
            <person name="Henrissat B."/>
            <person name="Kuo A."/>
            <person name="Liang C."/>
            <person name="Lipzen A."/>
            <person name="Lutzoni F."/>
            <person name="Magnuson J."/>
            <person name="Mondo S."/>
            <person name="Nolan M."/>
            <person name="Ohm R."/>
            <person name="Pangilinan J."/>
            <person name="Park H.-J."/>
            <person name="Ramirez L."/>
            <person name="Alfaro M."/>
            <person name="Sun H."/>
            <person name="Tritt A."/>
            <person name="Yoshinaga Y."/>
            <person name="Zwiers L.-H."/>
            <person name="Turgeon B."/>
            <person name="Goodwin S."/>
            <person name="Spatafora J."/>
            <person name="Crous P."/>
            <person name="Grigoriev I."/>
        </authorList>
    </citation>
    <scope>NUCLEOTIDE SEQUENCE</scope>
    <source>
        <strain evidence="7">CBS 269.34</strain>
    </source>
</reference>
<dbReference type="AlphaFoldDB" id="A0A6A6QDY8"/>
<protein>
    <submittedName>
        <fullName evidence="7">Cyclophilin-like protein</fullName>
    </submittedName>
</protein>
<dbReference type="SUPFAM" id="SSF50891">
    <property type="entry name" value="Cyclophilin-like"/>
    <property type="match status" value="1"/>
</dbReference>
<evidence type="ECO:0000256" key="4">
    <source>
        <dbReference type="ARBA" id="ARBA00038509"/>
    </source>
</evidence>
<organism evidence="7 8">
    <name type="scientific">Lophium mytilinum</name>
    <dbReference type="NCBI Taxonomy" id="390894"/>
    <lineage>
        <taxon>Eukaryota</taxon>
        <taxon>Fungi</taxon>
        <taxon>Dikarya</taxon>
        <taxon>Ascomycota</taxon>
        <taxon>Pezizomycotina</taxon>
        <taxon>Dothideomycetes</taxon>
        <taxon>Pleosporomycetidae</taxon>
        <taxon>Mytilinidiales</taxon>
        <taxon>Mytilinidiaceae</taxon>
        <taxon>Lophium</taxon>
    </lineage>
</organism>
<sequence length="504" mass="54329">MSSVYNLEPQPTAKVLLQTTSGDIELELFAKQTPITSRNFIQLCLDGYYDGTIFHRLVPGFIIQGGDPTGTGSGGESSYDGEPFVDEYHSRLKYNRRGLLGMANSGKKDDNASQFFLTLGNTPELTGKNTFFGRVAGDTIYNLMKMGEADLAEEGGDRPLYPTRITGTEILVNPFEGMEKRIKTAKSTAEEVKPKKKPKRKAGKALLSFGGEEGEDDAPAPIVKKAKFNPNLVDTGEANKPAKKPASTPAAAEPTKEIPIRPTRASPSPVSVSAPAPASKPKSPPRTAKPRSPSRSPSPESRQAALLARTNAQIAELKASMKRTTTTAAAAPKKKSVLEALIPETSVRARKRRPGATNADTDKDTLALLDAFKAKLESAPVMEKPARHVPAAANGNADGEPNGAANGGHAPLNGNSASAPDEDDEKTCDLHFIVGCQSCTAWDAQQEEESEDDDGWMSHALSFAKDRLGKDLEWKRKNEEELVVIDPREKAKEIKQGRKGKEKK</sequence>
<dbReference type="GO" id="GO:0003755">
    <property type="term" value="F:peptidyl-prolyl cis-trans isomerase activity"/>
    <property type="evidence" value="ECO:0007669"/>
    <property type="project" value="UniProtKB-EC"/>
</dbReference>
<feature type="region of interest" description="Disordered" evidence="5">
    <location>
        <begin position="227"/>
        <end position="305"/>
    </location>
</feature>
<comment type="similarity">
    <text evidence="4">Belongs to the cyclophilin-type PPIase family. CWC27 subfamily.</text>
</comment>
<dbReference type="PROSITE" id="PS00170">
    <property type="entry name" value="CSA_PPIASE_1"/>
    <property type="match status" value="1"/>
</dbReference>
<feature type="compositionally biased region" description="Low complexity" evidence="5">
    <location>
        <begin position="261"/>
        <end position="281"/>
    </location>
</feature>
<gene>
    <name evidence="7" type="ORF">BU16DRAFT_575091</name>
</gene>
<comment type="subcellular location">
    <subcellularLocation>
        <location evidence="2">Nucleus</location>
    </subcellularLocation>
</comment>
<evidence type="ECO:0000256" key="2">
    <source>
        <dbReference type="ARBA" id="ARBA00004123"/>
    </source>
</evidence>